<dbReference type="GO" id="GO:0006412">
    <property type="term" value="P:translation"/>
    <property type="evidence" value="ECO:0007669"/>
    <property type="project" value="UniProtKB-KW"/>
</dbReference>
<comment type="similarity">
    <text evidence="1">Belongs to the prolyl-tRNA editing family. YbaK/EbsC subfamily.</text>
</comment>
<dbReference type="InterPro" id="IPR004369">
    <property type="entry name" value="Prolyl-tRNA_editing_YbaK/EbsC"/>
</dbReference>
<sequence>MAQGAGKGGDKHGAKGSTPATVLLQKAGVSFALHEFAHDSADRNYGTAAAAALGIDYNRVFKTLLAVVDGMATVQGVQPSKTVVGIVPVSGQLSLKELAAATRTKRAEMCDPAVAERLTGYVVGGISPFGQRKHLPTVIDQSCLEFDTIFVSGGKRGFDIEIAPSDLISVLSALTAPIGVER</sequence>
<dbReference type="PIRSF" id="PIRSF006181">
    <property type="entry name" value="EbsC_YbaK"/>
    <property type="match status" value="1"/>
</dbReference>
<protein>
    <submittedName>
        <fullName evidence="5">Unannotated protein</fullName>
    </submittedName>
</protein>
<accession>A0A6J6NMX5</accession>
<organism evidence="5">
    <name type="scientific">freshwater metagenome</name>
    <dbReference type="NCBI Taxonomy" id="449393"/>
    <lineage>
        <taxon>unclassified sequences</taxon>
        <taxon>metagenomes</taxon>
        <taxon>ecological metagenomes</taxon>
    </lineage>
</organism>
<name>A0A6J6NMX5_9ZZZZ</name>
<dbReference type="PANTHER" id="PTHR30411">
    <property type="entry name" value="CYTOPLASMIC PROTEIN"/>
    <property type="match status" value="1"/>
</dbReference>
<feature type="domain" description="YbaK/aminoacyl-tRNA synthetase-associated" evidence="4">
    <location>
        <begin position="48"/>
        <end position="168"/>
    </location>
</feature>
<dbReference type="NCBIfam" id="TIGR00011">
    <property type="entry name" value="YbaK_EbsC"/>
    <property type="match status" value="1"/>
</dbReference>
<dbReference type="Pfam" id="PF04073">
    <property type="entry name" value="tRNA_edit"/>
    <property type="match status" value="1"/>
</dbReference>
<dbReference type="PANTHER" id="PTHR30411:SF0">
    <property type="entry name" value="CYS-TRNA(PRO)_CYS-TRNA(CYS) DEACYLASE YBAK"/>
    <property type="match status" value="1"/>
</dbReference>
<evidence type="ECO:0000256" key="2">
    <source>
        <dbReference type="ARBA" id="ARBA00022917"/>
    </source>
</evidence>
<evidence type="ECO:0000259" key="4">
    <source>
        <dbReference type="Pfam" id="PF04073"/>
    </source>
</evidence>
<dbReference type="InterPro" id="IPR036754">
    <property type="entry name" value="YbaK/aa-tRNA-synt-asso_dom_sf"/>
</dbReference>
<evidence type="ECO:0000313" key="5">
    <source>
        <dbReference type="EMBL" id="CAB4688081.1"/>
    </source>
</evidence>
<reference evidence="5" key="1">
    <citation type="submission" date="2020-05" db="EMBL/GenBank/DDBJ databases">
        <authorList>
            <person name="Chiriac C."/>
            <person name="Salcher M."/>
            <person name="Ghai R."/>
            <person name="Kavagutti S V."/>
        </authorList>
    </citation>
    <scope>NUCLEOTIDE SEQUENCE</scope>
</reference>
<dbReference type="CDD" id="cd00002">
    <property type="entry name" value="YbaK_deacylase"/>
    <property type="match status" value="1"/>
</dbReference>
<dbReference type="GO" id="GO:0016829">
    <property type="term" value="F:lyase activity"/>
    <property type="evidence" value="ECO:0007669"/>
    <property type="project" value="UniProtKB-KW"/>
</dbReference>
<dbReference type="GO" id="GO:0002161">
    <property type="term" value="F:aminoacyl-tRNA deacylase activity"/>
    <property type="evidence" value="ECO:0007669"/>
    <property type="project" value="InterPro"/>
</dbReference>
<dbReference type="SUPFAM" id="SSF55826">
    <property type="entry name" value="YbaK/ProRS associated domain"/>
    <property type="match status" value="1"/>
</dbReference>
<keyword evidence="2" id="KW-0648">Protein biosynthesis</keyword>
<evidence type="ECO:0000256" key="1">
    <source>
        <dbReference type="ARBA" id="ARBA00009798"/>
    </source>
</evidence>
<dbReference type="EMBL" id="CAEZXM010000086">
    <property type="protein sequence ID" value="CAB4688081.1"/>
    <property type="molecule type" value="Genomic_DNA"/>
</dbReference>
<dbReference type="AlphaFoldDB" id="A0A6J6NMX5"/>
<gene>
    <name evidence="5" type="ORF">UFOPK2366_00591</name>
</gene>
<keyword evidence="3" id="KW-0456">Lyase</keyword>
<evidence type="ECO:0000256" key="3">
    <source>
        <dbReference type="ARBA" id="ARBA00023239"/>
    </source>
</evidence>
<proteinExistence type="inferred from homology"/>
<dbReference type="Gene3D" id="3.90.960.10">
    <property type="entry name" value="YbaK/aminoacyl-tRNA synthetase-associated domain"/>
    <property type="match status" value="1"/>
</dbReference>
<dbReference type="InterPro" id="IPR007214">
    <property type="entry name" value="YbaK/aa-tRNA-synth-assoc-dom"/>
</dbReference>